<dbReference type="AlphaFoldDB" id="A0A0F9LZZ8"/>
<name>A0A0F9LZZ8_9ZZZZ</name>
<reference evidence="1" key="1">
    <citation type="journal article" date="2015" name="Nature">
        <title>Complex archaea that bridge the gap between prokaryotes and eukaryotes.</title>
        <authorList>
            <person name="Spang A."/>
            <person name="Saw J.H."/>
            <person name="Jorgensen S.L."/>
            <person name="Zaremba-Niedzwiedzka K."/>
            <person name="Martijn J."/>
            <person name="Lind A.E."/>
            <person name="van Eijk R."/>
            <person name="Schleper C."/>
            <person name="Guy L."/>
            <person name="Ettema T.J."/>
        </authorList>
    </citation>
    <scope>NUCLEOTIDE SEQUENCE</scope>
</reference>
<comment type="caution">
    <text evidence="1">The sequence shown here is derived from an EMBL/GenBank/DDBJ whole genome shotgun (WGS) entry which is preliminary data.</text>
</comment>
<gene>
    <name evidence="1" type="ORF">LCGC14_1216190</name>
</gene>
<proteinExistence type="predicted"/>
<dbReference type="EMBL" id="LAZR01006362">
    <property type="protein sequence ID" value="KKM92661.1"/>
    <property type="molecule type" value="Genomic_DNA"/>
</dbReference>
<organism evidence="1">
    <name type="scientific">marine sediment metagenome</name>
    <dbReference type="NCBI Taxonomy" id="412755"/>
    <lineage>
        <taxon>unclassified sequences</taxon>
        <taxon>metagenomes</taxon>
        <taxon>ecological metagenomes</taxon>
    </lineage>
</organism>
<protein>
    <submittedName>
        <fullName evidence="1">Uncharacterized protein</fullName>
    </submittedName>
</protein>
<accession>A0A0F9LZZ8</accession>
<evidence type="ECO:0000313" key="1">
    <source>
        <dbReference type="EMBL" id="KKM92661.1"/>
    </source>
</evidence>
<sequence length="123" mass="14018">MRIYLNKDEIKALSSWEGCPDSLKEKLGLVEIYLIEIYNTSKNTRSWEAYDRPQKTNLSGEFRVSGWLGETNNISRTALGKFTSLKGAIDYIEIEEGSKTEPLDLEPSLDDSLIWKGQIIEVD</sequence>